<evidence type="ECO:0000313" key="4">
    <source>
        <dbReference type="EMBL" id="KAF1851824.1"/>
    </source>
</evidence>
<dbReference type="GO" id="GO:0003723">
    <property type="term" value="F:RNA binding"/>
    <property type="evidence" value="ECO:0007669"/>
    <property type="project" value="UniProtKB-UniRule"/>
</dbReference>
<feature type="region of interest" description="Disordered" evidence="2">
    <location>
        <begin position="534"/>
        <end position="582"/>
    </location>
</feature>
<feature type="compositionally biased region" description="Basic and acidic residues" evidence="2">
    <location>
        <begin position="1234"/>
        <end position="1249"/>
    </location>
</feature>
<comment type="caution">
    <text evidence="4">The sequence shown here is derived from an EMBL/GenBank/DDBJ whole genome shotgun (WGS) entry which is preliminary data.</text>
</comment>
<feature type="compositionally biased region" description="Basic and acidic residues" evidence="2">
    <location>
        <begin position="956"/>
        <end position="966"/>
    </location>
</feature>
<feature type="compositionally biased region" description="Polar residues" evidence="2">
    <location>
        <begin position="1016"/>
        <end position="1033"/>
    </location>
</feature>
<feature type="compositionally biased region" description="Basic residues" evidence="2">
    <location>
        <begin position="1455"/>
        <end position="1466"/>
    </location>
</feature>
<dbReference type="Proteomes" id="UP000800039">
    <property type="component" value="Unassembled WGS sequence"/>
</dbReference>
<feature type="compositionally biased region" description="Pro residues" evidence="2">
    <location>
        <begin position="280"/>
        <end position="305"/>
    </location>
</feature>
<feature type="compositionally biased region" description="Polar residues" evidence="2">
    <location>
        <begin position="1340"/>
        <end position="1396"/>
    </location>
</feature>
<feature type="region of interest" description="Disordered" evidence="2">
    <location>
        <begin position="1442"/>
        <end position="1489"/>
    </location>
</feature>
<feature type="compositionally biased region" description="Low complexity" evidence="2">
    <location>
        <begin position="1051"/>
        <end position="1063"/>
    </location>
</feature>
<organism evidence="4 5">
    <name type="scientific">Cucurbitaria berberidis CBS 394.84</name>
    <dbReference type="NCBI Taxonomy" id="1168544"/>
    <lineage>
        <taxon>Eukaryota</taxon>
        <taxon>Fungi</taxon>
        <taxon>Dikarya</taxon>
        <taxon>Ascomycota</taxon>
        <taxon>Pezizomycotina</taxon>
        <taxon>Dothideomycetes</taxon>
        <taxon>Pleosporomycetidae</taxon>
        <taxon>Pleosporales</taxon>
        <taxon>Pleosporineae</taxon>
        <taxon>Cucurbitariaceae</taxon>
        <taxon>Cucurbitaria</taxon>
    </lineage>
</organism>
<protein>
    <recommendedName>
        <fullName evidence="3">RRM domain-containing protein</fullName>
    </recommendedName>
</protein>
<feature type="compositionally biased region" description="Low complexity" evidence="2">
    <location>
        <begin position="1107"/>
        <end position="1117"/>
    </location>
</feature>
<feature type="compositionally biased region" description="Basic and acidic residues" evidence="2">
    <location>
        <begin position="1141"/>
        <end position="1167"/>
    </location>
</feature>
<feature type="domain" description="RRM" evidence="3">
    <location>
        <begin position="623"/>
        <end position="707"/>
    </location>
</feature>
<dbReference type="Gene3D" id="3.30.70.330">
    <property type="match status" value="1"/>
</dbReference>
<dbReference type="SUPFAM" id="SSF54928">
    <property type="entry name" value="RNA-binding domain, RBD"/>
    <property type="match status" value="1"/>
</dbReference>
<evidence type="ECO:0000313" key="5">
    <source>
        <dbReference type="Proteomes" id="UP000800039"/>
    </source>
</evidence>
<dbReference type="EMBL" id="ML976614">
    <property type="protein sequence ID" value="KAF1851824.1"/>
    <property type="molecule type" value="Genomic_DNA"/>
</dbReference>
<dbReference type="InterPro" id="IPR012677">
    <property type="entry name" value="Nucleotide-bd_a/b_plait_sf"/>
</dbReference>
<dbReference type="OrthoDB" id="3800936at2759"/>
<dbReference type="GeneID" id="63855368"/>
<evidence type="ECO:0000259" key="3">
    <source>
        <dbReference type="PROSITE" id="PS50102"/>
    </source>
</evidence>
<feature type="region of interest" description="Disordered" evidence="2">
    <location>
        <begin position="1107"/>
        <end position="1396"/>
    </location>
</feature>
<keyword evidence="5" id="KW-1185">Reference proteome</keyword>
<proteinExistence type="predicted"/>
<feature type="compositionally biased region" description="Basic and acidic residues" evidence="2">
    <location>
        <begin position="734"/>
        <end position="752"/>
    </location>
</feature>
<dbReference type="InterPro" id="IPR000504">
    <property type="entry name" value="RRM_dom"/>
</dbReference>
<keyword evidence="1" id="KW-0694">RNA-binding</keyword>
<gene>
    <name evidence="4" type="ORF">K460DRAFT_42107</name>
</gene>
<dbReference type="CDD" id="cd00590">
    <property type="entry name" value="RRM_SF"/>
    <property type="match status" value="1"/>
</dbReference>
<feature type="region of interest" description="Disordered" evidence="2">
    <location>
        <begin position="890"/>
        <end position="930"/>
    </location>
</feature>
<dbReference type="RefSeq" id="XP_040794387.1">
    <property type="nucleotide sequence ID" value="XM_040938118.1"/>
</dbReference>
<feature type="compositionally biased region" description="Low complexity" evidence="2">
    <location>
        <begin position="1186"/>
        <end position="1200"/>
    </location>
</feature>
<feature type="compositionally biased region" description="Polar residues" evidence="2">
    <location>
        <begin position="1071"/>
        <end position="1095"/>
    </location>
</feature>
<evidence type="ECO:0000256" key="1">
    <source>
        <dbReference type="PROSITE-ProRule" id="PRU00176"/>
    </source>
</evidence>
<reference evidence="4" key="1">
    <citation type="submission" date="2020-01" db="EMBL/GenBank/DDBJ databases">
        <authorList>
            <consortium name="DOE Joint Genome Institute"/>
            <person name="Haridas S."/>
            <person name="Albert R."/>
            <person name="Binder M."/>
            <person name="Bloem J."/>
            <person name="Labutti K."/>
            <person name="Salamov A."/>
            <person name="Andreopoulos B."/>
            <person name="Baker S.E."/>
            <person name="Barry K."/>
            <person name="Bills G."/>
            <person name="Bluhm B.H."/>
            <person name="Cannon C."/>
            <person name="Castanera R."/>
            <person name="Culley D.E."/>
            <person name="Daum C."/>
            <person name="Ezra D."/>
            <person name="Gonzalez J.B."/>
            <person name="Henrissat B."/>
            <person name="Kuo A."/>
            <person name="Liang C."/>
            <person name="Lipzen A."/>
            <person name="Lutzoni F."/>
            <person name="Magnuson J."/>
            <person name="Mondo S."/>
            <person name="Nolan M."/>
            <person name="Ohm R."/>
            <person name="Pangilinan J."/>
            <person name="Park H.-J."/>
            <person name="Ramirez L."/>
            <person name="Alfaro M."/>
            <person name="Sun H."/>
            <person name="Tritt A."/>
            <person name="Yoshinaga Y."/>
            <person name="Zwiers L.-H."/>
            <person name="Turgeon B.G."/>
            <person name="Goodwin S.B."/>
            <person name="Spatafora J.W."/>
            <person name="Crous P.W."/>
            <person name="Grigoriev I.V."/>
        </authorList>
    </citation>
    <scope>NUCLEOTIDE SEQUENCE</scope>
    <source>
        <strain evidence="4">CBS 394.84</strain>
    </source>
</reference>
<feature type="compositionally biased region" description="Polar residues" evidence="2">
    <location>
        <begin position="713"/>
        <end position="726"/>
    </location>
</feature>
<feature type="region of interest" description="Disordered" evidence="2">
    <location>
        <begin position="1"/>
        <end position="45"/>
    </location>
</feature>
<name>A0A9P4LF88_9PLEO</name>
<evidence type="ECO:0000256" key="2">
    <source>
        <dbReference type="SAM" id="MobiDB-lite"/>
    </source>
</evidence>
<dbReference type="InterPro" id="IPR035979">
    <property type="entry name" value="RBD_domain_sf"/>
</dbReference>
<feature type="compositionally biased region" description="Basic and acidic residues" evidence="2">
    <location>
        <begin position="1003"/>
        <end position="1015"/>
    </location>
</feature>
<feature type="region of interest" description="Disordered" evidence="2">
    <location>
        <begin position="713"/>
        <end position="813"/>
    </location>
</feature>
<sequence>MPDSPPPLATTPTPDEPATMSAGKASASPTESDKPTAASMQSATVHQEFAPSTGAAIFSTELCTQPLRPAAGPPYPPVIVRGGGDEIKAVVDAAHYWQAKFKWQCLCIFPGQNWHINDLWDATDIHIESASFCQKMLTFIERDTYYAAKQFAEDWARVHSDRLDFVGSESATDPSDPFAIVDKVFTYGETIGFPRTFLWHVAHMMRTNIAEINGAKEAATEANRGQQPVPMEKLIKAALDATATDAEAASAVKSPSTETKVLVKSVPKSPTVETSSLTPAIPPAATPQAPPTELPAAPPTAPPTAPSQSAPRAAPKRMPSHGPSQPSYHTEPMGSNMGGVPLPTMPPPYVPPQNMRGSQATPRSMGWGEYQPLTQGWPENVYRVPTGPYSRHASSTMSNMQSPQFTPVTMGMGQPMMPPPNAIPPYAQGPLMMSAPMAPNQHFDPAMVQQGIMPGQPMQMQVPPMGQAYVHQPHPAAGARGASMGDMTNTIYYSNNMPGQQWDARAPMPRQASNFNNGGMLYDPYNGANPKFNDAPGYNGGKKSGQSGFANQAGRPRKTSNPGNRPGYGQYGMDRPGNITTSGGRYSEHGFKKGRSEDDPVITQNRSSGCHDTWIGPKNETVTELFVGDLPDDVQVHELKQLFEQLAGISPSQVDIKHAHEQHHHHRLHAFISFSSASDAKKALQIRDRKPHLRDGSVAIVVSVPRRFFQKTPNSVRRGSFTSGSYTGPPHPGPVDERDARGVTRLTAHDEESVVTNPHAVIDRPLYSPQDARSDLQKPVRQLDGNDLALSGSPEARKSKPRQSSPTKKVAMKGEISVDAEATVEAAPVESIQGVDTDRPSPVKAAVTKSEVQVAGQPVDIPTKALDPMGADASTLGEPLTMLTDTSQLVGEKAEAAHEASSQPLEHGEATESQNAREVPQTQPIVEQSSFEVTGPVVKLPVKLADVQAVEQPVAEVKEVETEKPKQPIASLLPAQVEDAGSDDDLKNDISFHSAQELQTDPLRVEPEPEHRDESISMNQGTTTIEFSTTKDSPQPEPISPPQAATENMLPQAPQSPSAQPGQEANMLSEAVTSPQDTETSRPLRQNTAATPTQNVVAIPVQDFAPMAAPSAPPAVEALRKSGAQQIQSLSPFAKPSKTQQKKERESRKKQQKKEQAEKEVKTKAEKVTSSIKLNEPMTAEAKTEQPQSSSSASSQPDSQVTTTELDQATIGKAAKAPKAAKGKGKAPMMAVADQEKKAKGEGEGKGKANESQIVKQELLTRAPSPSHHLLGAPDALPPRAIGVGVEGRQVDPPDMVSPGSPVKPIDTQAPSKKKAPIPAVPHLLLPPNRPSTHGKGSLVSATGVSNPSSLTTADNAPTASEQDTSQIKKPRGTSSSASSVTIEHGNDSTSMKYPRTATISEIKSDILSLLAKRRAEIDKAEAAQAEAVQAEAVQAEAVQTDAVQLDTPQEQAPKKKKKKNKKKTKKPADTPVEPNETGKAAELADTAQPAEVASAISVINSDSASGDDGIDEDYDFYDPFSSQMTHIDAIRRGLKNPNSYYAQVNAAMAADKEEAEAKAEADEAKKVRASLYRLFESY</sequence>
<dbReference type="Pfam" id="PF00076">
    <property type="entry name" value="RRM_1"/>
    <property type="match status" value="1"/>
</dbReference>
<feature type="region of interest" description="Disordered" evidence="2">
    <location>
        <begin position="956"/>
        <end position="1095"/>
    </location>
</feature>
<dbReference type="PROSITE" id="PS50102">
    <property type="entry name" value="RRM"/>
    <property type="match status" value="1"/>
</dbReference>
<dbReference type="SMART" id="SM00360">
    <property type="entry name" value="RRM"/>
    <property type="match status" value="1"/>
</dbReference>
<accession>A0A9P4LF88</accession>
<feature type="compositionally biased region" description="Polar residues" evidence="2">
    <location>
        <begin position="911"/>
        <end position="930"/>
    </location>
</feature>
<feature type="region of interest" description="Disordered" evidence="2">
    <location>
        <begin position="250"/>
        <end position="364"/>
    </location>
</feature>